<proteinExistence type="inferred from homology"/>
<name>A0ABQ9YLX3_9EUKA</name>
<dbReference type="InterPro" id="IPR000182">
    <property type="entry name" value="GNAT_dom"/>
</dbReference>
<evidence type="ECO:0000256" key="3">
    <source>
        <dbReference type="ARBA" id="ARBA00024025"/>
    </source>
</evidence>
<dbReference type="Pfam" id="PF00583">
    <property type="entry name" value="Acetyltransf_1"/>
    <property type="match status" value="1"/>
</dbReference>
<dbReference type="EMBL" id="JARBJD010000001">
    <property type="protein sequence ID" value="KAK2964742.1"/>
    <property type="molecule type" value="Genomic_DNA"/>
</dbReference>
<comment type="caution">
    <text evidence="5">The sequence shown here is derived from an EMBL/GenBank/DDBJ whole genome shotgun (WGS) entry which is preliminary data.</text>
</comment>
<reference evidence="5 6" key="1">
    <citation type="journal article" date="2022" name="bioRxiv">
        <title>Genomics of Preaxostyla Flagellates Illuminates Evolutionary Transitions and the Path Towards Mitochondrial Loss.</title>
        <authorList>
            <person name="Novak L.V.F."/>
            <person name="Treitli S.C."/>
            <person name="Pyrih J."/>
            <person name="Halakuc P."/>
            <person name="Pipaliya S.V."/>
            <person name="Vacek V."/>
            <person name="Brzon O."/>
            <person name="Soukal P."/>
            <person name="Eme L."/>
            <person name="Dacks J.B."/>
            <person name="Karnkowska A."/>
            <person name="Elias M."/>
            <person name="Hampl V."/>
        </authorList>
    </citation>
    <scope>NUCLEOTIDE SEQUENCE [LARGE SCALE GENOMIC DNA]</scope>
    <source>
        <strain evidence="5">NAU3</strain>
        <tissue evidence="5">Gut</tissue>
    </source>
</reference>
<keyword evidence="6" id="KW-1185">Reference proteome</keyword>
<dbReference type="PANTHER" id="PTHR45896:SF1">
    <property type="entry name" value="N-ALPHA-ACETYLTRANSFERASE 30"/>
    <property type="match status" value="1"/>
</dbReference>
<keyword evidence="2 5" id="KW-0012">Acyltransferase</keyword>
<dbReference type="PROSITE" id="PS51186">
    <property type="entry name" value="GNAT"/>
    <property type="match status" value="1"/>
</dbReference>
<evidence type="ECO:0000313" key="6">
    <source>
        <dbReference type="Proteomes" id="UP001281761"/>
    </source>
</evidence>
<dbReference type="InterPro" id="IPR044542">
    <property type="entry name" value="NAA30-like"/>
</dbReference>
<dbReference type="SUPFAM" id="SSF55729">
    <property type="entry name" value="Acyl-CoA N-acyltransferases (Nat)"/>
    <property type="match status" value="1"/>
</dbReference>
<organism evidence="5 6">
    <name type="scientific">Blattamonas nauphoetae</name>
    <dbReference type="NCBI Taxonomy" id="2049346"/>
    <lineage>
        <taxon>Eukaryota</taxon>
        <taxon>Metamonada</taxon>
        <taxon>Preaxostyla</taxon>
        <taxon>Oxymonadida</taxon>
        <taxon>Blattamonas</taxon>
    </lineage>
</organism>
<dbReference type="GO" id="GO:0016746">
    <property type="term" value="F:acyltransferase activity"/>
    <property type="evidence" value="ECO:0007669"/>
    <property type="project" value="UniProtKB-KW"/>
</dbReference>
<keyword evidence="1 5" id="KW-0808">Transferase</keyword>
<dbReference type="InterPro" id="IPR016181">
    <property type="entry name" value="Acyl_CoA_acyltransferase"/>
</dbReference>
<dbReference type="Gene3D" id="3.40.630.30">
    <property type="match status" value="1"/>
</dbReference>
<gene>
    <name evidence="5" type="ORF">BLNAU_42</name>
</gene>
<dbReference type="Proteomes" id="UP001281761">
    <property type="component" value="Unassembled WGS sequence"/>
</dbReference>
<dbReference type="EC" id="2.3.1.-" evidence="5"/>
<sequence length="138" mass="15998">MIEDVMALMDVSLSEPYSIYTYRYFLTDFPHLSFMVKADGKYIGGCLNRVAEKKDRKTGNIGMLAILPEYRHFGFGKRLVQHSLDLFKKDGITEVFLETEEKNLAALALYESLGFIRTKYLTAYYTTGENAYRLKIFF</sequence>
<accession>A0ABQ9YLX3</accession>
<protein>
    <submittedName>
        <fullName evidence="5">N-alpha-acetyltransferase 30A</fullName>
        <ecNumber evidence="5">2.3.1.-</ecNumber>
    </submittedName>
</protein>
<feature type="domain" description="N-acetyltransferase" evidence="4">
    <location>
        <begin position="1"/>
        <end position="138"/>
    </location>
</feature>
<dbReference type="CDD" id="cd04301">
    <property type="entry name" value="NAT_SF"/>
    <property type="match status" value="1"/>
</dbReference>
<dbReference type="PANTHER" id="PTHR45896">
    <property type="entry name" value="N-ALPHA-ACETYLTRANSFERASE 30"/>
    <property type="match status" value="1"/>
</dbReference>
<evidence type="ECO:0000256" key="2">
    <source>
        <dbReference type="ARBA" id="ARBA00023315"/>
    </source>
</evidence>
<evidence type="ECO:0000259" key="4">
    <source>
        <dbReference type="PROSITE" id="PS51186"/>
    </source>
</evidence>
<evidence type="ECO:0000256" key="1">
    <source>
        <dbReference type="ARBA" id="ARBA00022679"/>
    </source>
</evidence>
<comment type="similarity">
    <text evidence="3">Belongs to the acetyltransferase family. MAK3 subfamily.</text>
</comment>
<evidence type="ECO:0000313" key="5">
    <source>
        <dbReference type="EMBL" id="KAK2964742.1"/>
    </source>
</evidence>